<dbReference type="InterPro" id="IPR001296">
    <property type="entry name" value="Glyco_trans_1"/>
</dbReference>
<dbReference type="PANTHER" id="PTHR46401:SF2">
    <property type="entry name" value="GLYCOSYLTRANSFERASE WBBK-RELATED"/>
    <property type="match status" value="1"/>
</dbReference>
<proteinExistence type="predicted"/>
<dbReference type="SUPFAM" id="SSF53756">
    <property type="entry name" value="UDP-Glycosyltransferase/glycogen phosphorylase"/>
    <property type="match status" value="1"/>
</dbReference>
<dbReference type="Pfam" id="PF13439">
    <property type="entry name" value="Glyco_transf_4"/>
    <property type="match status" value="1"/>
</dbReference>
<evidence type="ECO:0000259" key="2">
    <source>
        <dbReference type="Pfam" id="PF00534"/>
    </source>
</evidence>
<dbReference type="PANTHER" id="PTHR46401">
    <property type="entry name" value="GLYCOSYLTRANSFERASE WBBK-RELATED"/>
    <property type="match status" value="1"/>
</dbReference>
<organism evidence="4 5">
    <name type="scientific">Vibrio gazogenes</name>
    <dbReference type="NCBI Taxonomy" id="687"/>
    <lineage>
        <taxon>Bacteria</taxon>
        <taxon>Pseudomonadati</taxon>
        <taxon>Pseudomonadota</taxon>
        <taxon>Gammaproteobacteria</taxon>
        <taxon>Vibrionales</taxon>
        <taxon>Vibrionaceae</taxon>
        <taxon>Vibrio</taxon>
    </lineage>
</organism>
<evidence type="ECO:0000256" key="1">
    <source>
        <dbReference type="ARBA" id="ARBA00022679"/>
    </source>
</evidence>
<feature type="domain" description="Glycosyltransferase subfamily 4-like N-terminal" evidence="3">
    <location>
        <begin position="77"/>
        <end position="146"/>
    </location>
</feature>
<name>A0A1Z2SFL0_VIBGA</name>
<evidence type="ECO:0000313" key="5">
    <source>
        <dbReference type="Proteomes" id="UP000196708"/>
    </source>
</evidence>
<gene>
    <name evidence="4" type="ORF">BSQ33_09895</name>
</gene>
<evidence type="ECO:0000259" key="3">
    <source>
        <dbReference type="Pfam" id="PF13439"/>
    </source>
</evidence>
<dbReference type="Proteomes" id="UP000196708">
    <property type="component" value="Chromosome 1"/>
</dbReference>
<evidence type="ECO:0008006" key="6">
    <source>
        <dbReference type="Google" id="ProtNLM"/>
    </source>
</evidence>
<dbReference type="RefSeq" id="WP_198298090.1">
    <property type="nucleotide sequence ID" value="NZ_CP018835.1"/>
</dbReference>
<keyword evidence="1" id="KW-0808">Transferase</keyword>
<dbReference type="GO" id="GO:0009103">
    <property type="term" value="P:lipopolysaccharide biosynthetic process"/>
    <property type="evidence" value="ECO:0007669"/>
    <property type="project" value="TreeGrafter"/>
</dbReference>
<protein>
    <recommendedName>
        <fullName evidence="6">Mannosyltransferase</fullName>
    </recommendedName>
</protein>
<dbReference type="Pfam" id="PF00534">
    <property type="entry name" value="Glycos_transf_1"/>
    <property type="match status" value="1"/>
</dbReference>
<dbReference type="EMBL" id="CP018835">
    <property type="protein sequence ID" value="ASA55974.1"/>
    <property type="molecule type" value="Genomic_DNA"/>
</dbReference>
<feature type="domain" description="Glycosyl transferase family 1" evidence="2">
    <location>
        <begin position="162"/>
        <end position="323"/>
    </location>
</feature>
<dbReference type="KEGG" id="vga:BSQ33_09895"/>
<dbReference type="Gene3D" id="3.40.50.2000">
    <property type="entry name" value="Glycogen Phosphorylase B"/>
    <property type="match status" value="2"/>
</dbReference>
<reference evidence="4 5" key="1">
    <citation type="submission" date="2016-12" db="EMBL/GenBank/DDBJ databases">
        <authorList>
            <person name="Song W.-J."/>
            <person name="Kurnit D.M."/>
        </authorList>
    </citation>
    <scope>NUCLEOTIDE SEQUENCE [LARGE SCALE GENOMIC DNA]</scope>
    <source>
        <strain evidence="4 5">ATCC 43942</strain>
    </source>
</reference>
<dbReference type="FunFam" id="3.40.50.2000:FF:000119">
    <property type="entry name" value="Glycosyl transferase group 1"/>
    <property type="match status" value="1"/>
</dbReference>
<accession>A0A1Z2SFL0</accession>
<dbReference type="InterPro" id="IPR028098">
    <property type="entry name" value="Glyco_trans_4-like_N"/>
</dbReference>
<sequence length="345" mass="39250">MNIYVNSRVLSGPFSGVSRYLKNILSELDDNHPYITCDSDCRGVKGHLWEQLLLPKSLDTGSLLWSPSNTGPLYIKSRHVVTIHDLAPLDNPEWTSFKFRTYYSLLLPRLLKKVDHIITISNFTKSRIIEHAGVNESKISVIYNGVYGGELINYDADTFSEEKIRLGIDKRRYVLSVSSIEPRKNIKGILAAWSKIVDFIDDDIWLVFVGKANPHIFSDIGIKNIPKRVNFVGFVEDRWLPFLYKFSEAFIYVPFYEGFGLPPLEAMSHGSPVITSNCTSLPEVVGNSALLVNPYCIDEIAQGLKSILSDRHLRNEYARKGYEQSNKFSWKSTAEETYSVLMNHT</sequence>
<dbReference type="AlphaFoldDB" id="A0A1Z2SFL0"/>
<dbReference type="CDD" id="cd03809">
    <property type="entry name" value="GT4_MtfB-like"/>
    <property type="match status" value="1"/>
</dbReference>
<evidence type="ECO:0000313" key="4">
    <source>
        <dbReference type="EMBL" id="ASA55974.1"/>
    </source>
</evidence>
<dbReference type="GO" id="GO:0016757">
    <property type="term" value="F:glycosyltransferase activity"/>
    <property type="evidence" value="ECO:0007669"/>
    <property type="project" value="InterPro"/>
</dbReference>